<reference evidence="1" key="1">
    <citation type="journal article" date="2021" name="Genome Biol. Evol.">
        <title>A High-Quality Reference Genome for a Parasitic Bivalve with Doubly Uniparental Inheritance (Bivalvia: Unionida).</title>
        <authorList>
            <person name="Smith C.H."/>
        </authorList>
    </citation>
    <scope>NUCLEOTIDE SEQUENCE</scope>
    <source>
        <strain evidence="1">CHS0354</strain>
    </source>
</reference>
<dbReference type="EMBL" id="JAEAOA010000616">
    <property type="protein sequence ID" value="KAK3584947.1"/>
    <property type="molecule type" value="Genomic_DNA"/>
</dbReference>
<evidence type="ECO:0000313" key="1">
    <source>
        <dbReference type="EMBL" id="KAK3584947.1"/>
    </source>
</evidence>
<accession>A0AAE0S3X0</accession>
<comment type="caution">
    <text evidence="1">The sequence shown here is derived from an EMBL/GenBank/DDBJ whole genome shotgun (WGS) entry which is preliminary data.</text>
</comment>
<dbReference type="AlphaFoldDB" id="A0AAE0S3X0"/>
<protein>
    <submittedName>
        <fullName evidence="1">Uncharacterized protein</fullName>
    </submittedName>
</protein>
<evidence type="ECO:0000313" key="2">
    <source>
        <dbReference type="Proteomes" id="UP001195483"/>
    </source>
</evidence>
<reference evidence="1" key="3">
    <citation type="submission" date="2023-05" db="EMBL/GenBank/DDBJ databases">
        <authorList>
            <person name="Smith C.H."/>
        </authorList>
    </citation>
    <scope>NUCLEOTIDE SEQUENCE</scope>
    <source>
        <strain evidence="1">CHS0354</strain>
        <tissue evidence="1">Mantle</tissue>
    </source>
</reference>
<sequence length="114" mass="13662">MSMEITTEFNHLNGNFPPGWYNLHAKRRRNALGHIFLDYGLLGRIPLRAFFVPYIFDKPMWYSNESKHLDNSDHEEEDGKDYQVLHLWRQVSRLGRRNGEWNIFLTQRHSSTTK</sequence>
<gene>
    <name evidence="1" type="ORF">CHS0354_009631</name>
</gene>
<name>A0AAE0S3X0_9BIVA</name>
<organism evidence="1 2">
    <name type="scientific">Potamilus streckersoni</name>
    <dbReference type="NCBI Taxonomy" id="2493646"/>
    <lineage>
        <taxon>Eukaryota</taxon>
        <taxon>Metazoa</taxon>
        <taxon>Spiralia</taxon>
        <taxon>Lophotrochozoa</taxon>
        <taxon>Mollusca</taxon>
        <taxon>Bivalvia</taxon>
        <taxon>Autobranchia</taxon>
        <taxon>Heteroconchia</taxon>
        <taxon>Palaeoheterodonta</taxon>
        <taxon>Unionida</taxon>
        <taxon>Unionoidea</taxon>
        <taxon>Unionidae</taxon>
        <taxon>Ambleminae</taxon>
        <taxon>Lampsilini</taxon>
        <taxon>Potamilus</taxon>
    </lineage>
</organism>
<proteinExistence type="predicted"/>
<keyword evidence="2" id="KW-1185">Reference proteome</keyword>
<reference evidence="1" key="2">
    <citation type="journal article" date="2021" name="Genome Biol. Evol.">
        <title>Developing a high-quality reference genome for a parasitic bivalve with doubly uniparental inheritance (Bivalvia: Unionida).</title>
        <authorList>
            <person name="Smith C.H."/>
        </authorList>
    </citation>
    <scope>NUCLEOTIDE SEQUENCE</scope>
    <source>
        <strain evidence="1">CHS0354</strain>
        <tissue evidence="1">Mantle</tissue>
    </source>
</reference>
<dbReference type="Proteomes" id="UP001195483">
    <property type="component" value="Unassembled WGS sequence"/>
</dbReference>